<keyword evidence="5" id="KW-0067">ATP-binding</keyword>
<dbReference type="InterPro" id="IPR011994">
    <property type="entry name" value="Cytidylate_kinase_dom"/>
</dbReference>
<dbReference type="GO" id="GO:0006139">
    <property type="term" value="P:nucleobase-containing compound metabolic process"/>
    <property type="evidence" value="ECO:0007669"/>
    <property type="project" value="InterPro"/>
</dbReference>
<organism evidence="9">
    <name type="scientific">marine metagenome</name>
    <dbReference type="NCBI Taxonomy" id="408172"/>
    <lineage>
        <taxon>unclassified sequences</taxon>
        <taxon>metagenomes</taxon>
        <taxon>ecological metagenomes</taxon>
    </lineage>
</organism>
<keyword evidence="4" id="KW-0418">Kinase</keyword>
<feature type="non-terminal residue" evidence="9">
    <location>
        <position position="112"/>
    </location>
</feature>
<dbReference type="GO" id="GO:0036431">
    <property type="term" value="F:dCMP kinase activity"/>
    <property type="evidence" value="ECO:0007669"/>
    <property type="project" value="InterPro"/>
</dbReference>
<name>A0A382W932_9ZZZZ</name>
<evidence type="ECO:0000313" key="9">
    <source>
        <dbReference type="EMBL" id="SVD54631.1"/>
    </source>
</evidence>
<dbReference type="InterPro" id="IPR027417">
    <property type="entry name" value="P-loop_NTPase"/>
</dbReference>
<protein>
    <recommendedName>
        <fullName evidence="1">(d)CMP kinase</fullName>
        <ecNumber evidence="1">2.7.4.25</ecNumber>
    </recommendedName>
</protein>
<evidence type="ECO:0000256" key="6">
    <source>
        <dbReference type="ARBA" id="ARBA00047615"/>
    </source>
</evidence>
<comment type="catalytic activity">
    <reaction evidence="6">
        <text>dCMP + ATP = dCDP + ADP</text>
        <dbReference type="Rhea" id="RHEA:25094"/>
        <dbReference type="ChEBI" id="CHEBI:30616"/>
        <dbReference type="ChEBI" id="CHEBI:57566"/>
        <dbReference type="ChEBI" id="CHEBI:58593"/>
        <dbReference type="ChEBI" id="CHEBI:456216"/>
        <dbReference type="EC" id="2.7.4.25"/>
    </reaction>
</comment>
<gene>
    <name evidence="9" type="ORF">METZ01_LOCUS407485</name>
</gene>
<reference evidence="9" key="1">
    <citation type="submission" date="2018-05" db="EMBL/GenBank/DDBJ databases">
        <authorList>
            <person name="Lanie J.A."/>
            <person name="Ng W.-L."/>
            <person name="Kazmierczak K.M."/>
            <person name="Andrzejewski T.M."/>
            <person name="Davidsen T.M."/>
            <person name="Wayne K.J."/>
            <person name="Tettelin H."/>
            <person name="Glass J.I."/>
            <person name="Rusch D."/>
            <person name="Podicherti R."/>
            <person name="Tsui H.-C.T."/>
            <person name="Winkler M.E."/>
        </authorList>
    </citation>
    <scope>NUCLEOTIDE SEQUENCE</scope>
</reference>
<sequence>MNKIITIDGPSGVGKGTLAMSLAKKLKWNFLNSGSLYRILAYLADQQEIRHSNTESLVNLTKNLSVVFEINNNELIVVLNNKNISDLIQTEDCAKKASIIASNNVVRKALIK</sequence>
<evidence type="ECO:0000256" key="7">
    <source>
        <dbReference type="ARBA" id="ARBA00048478"/>
    </source>
</evidence>
<keyword evidence="3" id="KW-0547">Nucleotide-binding</keyword>
<accession>A0A382W932</accession>
<comment type="catalytic activity">
    <reaction evidence="7">
        <text>CMP + ATP = CDP + ADP</text>
        <dbReference type="Rhea" id="RHEA:11600"/>
        <dbReference type="ChEBI" id="CHEBI:30616"/>
        <dbReference type="ChEBI" id="CHEBI:58069"/>
        <dbReference type="ChEBI" id="CHEBI:60377"/>
        <dbReference type="ChEBI" id="CHEBI:456216"/>
        <dbReference type="EC" id="2.7.4.25"/>
    </reaction>
</comment>
<evidence type="ECO:0000259" key="8">
    <source>
        <dbReference type="Pfam" id="PF02224"/>
    </source>
</evidence>
<dbReference type="EC" id="2.7.4.25" evidence="1"/>
<evidence type="ECO:0000256" key="1">
    <source>
        <dbReference type="ARBA" id="ARBA00012906"/>
    </source>
</evidence>
<dbReference type="GO" id="GO:0005524">
    <property type="term" value="F:ATP binding"/>
    <property type="evidence" value="ECO:0007669"/>
    <property type="project" value="UniProtKB-KW"/>
</dbReference>
<feature type="domain" description="Cytidylate kinase" evidence="8">
    <location>
        <begin position="5"/>
        <end position="111"/>
    </location>
</feature>
<proteinExistence type="predicted"/>
<dbReference type="Pfam" id="PF02224">
    <property type="entry name" value="Cytidylate_kin"/>
    <property type="match status" value="1"/>
</dbReference>
<evidence type="ECO:0000256" key="3">
    <source>
        <dbReference type="ARBA" id="ARBA00022741"/>
    </source>
</evidence>
<evidence type="ECO:0000256" key="2">
    <source>
        <dbReference type="ARBA" id="ARBA00022679"/>
    </source>
</evidence>
<dbReference type="EMBL" id="UINC01157570">
    <property type="protein sequence ID" value="SVD54631.1"/>
    <property type="molecule type" value="Genomic_DNA"/>
</dbReference>
<evidence type="ECO:0000256" key="4">
    <source>
        <dbReference type="ARBA" id="ARBA00022777"/>
    </source>
</evidence>
<dbReference type="Gene3D" id="3.40.50.300">
    <property type="entry name" value="P-loop containing nucleotide triphosphate hydrolases"/>
    <property type="match status" value="1"/>
</dbReference>
<dbReference type="SUPFAM" id="SSF52540">
    <property type="entry name" value="P-loop containing nucleoside triphosphate hydrolases"/>
    <property type="match status" value="1"/>
</dbReference>
<dbReference type="AlphaFoldDB" id="A0A382W932"/>
<keyword evidence="2" id="KW-0808">Transferase</keyword>
<evidence type="ECO:0000256" key="5">
    <source>
        <dbReference type="ARBA" id="ARBA00022840"/>
    </source>
</evidence>